<sequence length="457" mass="48181">MSPTFRALRIPNYRLYFAGSVVSNVGTWMQRVAQDWLVLHLPGNSGTELGITTGLQFLPVLLLSPYAGVVADRFPKRRLLQVTQATMALAALILGLVAVLGVAETWMVYAIAFVFGIGAAFDAPARQSFVSEMVGQDDLTNAVGLNSAAFNAARVLGPALAGLMIGALGGGAEATGWVILVNAVSYIAVIAQLERMNTARLSSPEPRGRRPGMIVEGVRYVRSQPKMVMILIIVFFAGTFGMNFQITSALMATEVFGKGAGEYGILGSALAVGSLTGALLAARRVRIRLRLLVAAAIGFGVAEIVAGLLPSYVAFALFCPLIGFCTLTMLNSANATMQLESPPEIRGRVMAFYFTIVMGGTPIGAPIIGWVGQHLGARWTFILGGVLTIAGVLLALAVFARMRGGARSVLTGVGHPSNLFPRVWDNPATARARNQSGEQDPVSGAESPVDETLAGSR</sequence>
<keyword evidence="11" id="KW-1185">Reference proteome</keyword>
<evidence type="ECO:0000256" key="2">
    <source>
        <dbReference type="ARBA" id="ARBA00022448"/>
    </source>
</evidence>
<dbReference type="Pfam" id="PF05977">
    <property type="entry name" value="MFS_3"/>
    <property type="match status" value="1"/>
</dbReference>
<protein>
    <submittedName>
        <fullName evidence="10">MFS transporter</fullName>
    </submittedName>
</protein>
<evidence type="ECO:0000256" key="8">
    <source>
        <dbReference type="SAM" id="Phobius"/>
    </source>
</evidence>
<dbReference type="PANTHER" id="PTHR23513">
    <property type="entry name" value="INTEGRAL MEMBRANE EFFLUX PROTEIN-RELATED"/>
    <property type="match status" value="1"/>
</dbReference>
<keyword evidence="6 8" id="KW-0472">Membrane</keyword>
<evidence type="ECO:0000256" key="1">
    <source>
        <dbReference type="ARBA" id="ARBA00004651"/>
    </source>
</evidence>
<keyword evidence="2" id="KW-0813">Transport</keyword>
<evidence type="ECO:0000256" key="4">
    <source>
        <dbReference type="ARBA" id="ARBA00022692"/>
    </source>
</evidence>
<evidence type="ECO:0000256" key="6">
    <source>
        <dbReference type="ARBA" id="ARBA00023136"/>
    </source>
</evidence>
<feature type="transmembrane region" description="Helical" evidence="8">
    <location>
        <begin position="377"/>
        <end position="400"/>
    </location>
</feature>
<dbReference type="Proteomes" id="UP000780875">
    <property type="component" value="Unassembled WGS sequence"/>
</dbReference>
<organism evidence="10 11">
    <name type="scientific">Nocardioides mangrovi</name>
    <dbReference type="NCBI Taxonomy" id="2874580"/>
    <lineage>
        <taxon>Bacteria</taxon>
        <taxon>Bacillati</taxon>
        <taxon>Actinomycetota</taxon>
        <taxon>Actinomycetes</taxon>
        <taxon>Propionibacteriales</taxon>
        <taxon>Nocardioidaceae</taxon>
        <taxon>Nocardioides</taxon>
    </lineage>
</organism>
<name>A0ABS7UFJ6_9ACTN</name>
<feature type="domain" description="Major facilitator superfamily (MFS) profile" evidence="9">
    <location>
        <begin position="1"/>
        <end position="403"/>
    </location>
</feature>
<feature type="transmembrane region" description="Helical" evidence="8">
    <location>
        <begin position="263"/>
        <end position="282"/>
    </location>
</feature>
<evidence type="ECO:0000313" key="10">
    <source>
        <dbReference type="EMBL" id="MBZ5739595.1"/>
    </source>
</evidence>
<keyword evidence="3" id="KW-1003">Cell membrane</keyword>
<feature type="transmembrane region" description="Helical" evidence="8">
    <location>
        <begin position="49"/>
        <end position="67"/>
    </location>
</feature>
<dbReference type="InterPro" id="IPR036259">
    <property type="entry name" value="MFS_trans_sf"/>
</dbReference>
<dbReference type="CDD" id="cd06173">
    <property type="entry name" value="MFS_MefA_like"/>
    <property type="match status" value="1"/>
</dbReference>
<gene>
    <name evidence="10" type="ORF">K8U61_15580</name>
</gene>
<comment type="subcellular location">
    <subcellularLocation>
        <location evidence="1">Cell membrane</location>
        <topology evidence="1">Multi-pass membrane protein</topology>
    </subcellularLocation>
</comment>
<evidence type="ECO:0000256" key="3">
    <source>
        <dbReference type="ARBA" id="ARBA00022475"/>
    </source>
</evidence>
<feature type="transmembrane region" description="Helical" evidence="8">
    <location>
        <begin position="312"/>
        <end position="330"/>
    </location>
</feature>
<evidence type="ECO:0000313" key="11">
    <source>
        <dbReference type="Proteomes" id="UP000780875"/>
    </source>
</evidence>
<evidence type="ECO:0000256" key="7">
    <source>
        <dbReference type="SAM" id="MobiDB-lite"/>
    </source>
</evidence>
<accession>A0ABS7UFJ6</accession>
<feature type="transmembrane region" description="Helical" evidence="8">
    <location>
        <begin position="289"/>
        <end position="306"/>
    </location>
</feature>
<dbReference type="EMBL" id="JAIQZJ010000009">
    <property type="protein sequence ID" value="MBZ5739595.1"/>
    <property type="molecule type" value="Genomic_DNA"/>
</dbReference>
<dbReference type="Gene3D" id="1.20.1250.20">
    <property type="entry name" value="MFS general substrate transporter like domains"/>
    <property type="match status" value="1"/>
</dbReference>
<feature type="transmembrane region" description="Helical" evidence="8">
    <location>
        <begin position="228"/>
        <end position="251"/>
    </location>
</feature>
<feature type="transmembrane region" description="Helical" evidence="8">
    <location>
        <begin position="351"/>
        <end position="371"/>
    </location>
</feature>
<dbReference type="PANTHER" id="PTHR23513:SF11">
    <property type="entry name" value="STAPHYLOFERRIN A TRANSPORTER"/>
    <property type="match status" value="1"/>
</dbReference>
<keyword evidence="4 8" id="KW-0812">Transmembrane</keyword>
<reference evidence="10 11" key="1">
    <citation type="submission" date="2021-09" db="EMBL/GenBank/DDBJ databases">
        <title>Whole genome sequence of Nocardioides sp. GBK3QG-3.</title>
        <authorList>
            <person name="Tuo L."/>
        </authorList>
    </citation>
    <scope>NUCLEOTIDE SEQUENCE [LARGE SCALE GENOMIC DNA]</scope>
    <source>
        <strain evidence="10 11">GBK3QG-3</strain>
    </source>
</reference>
<feature type="transmembrane region" description="Helical" evidence="8">
    <location>
        <begin position="12"/>
        <end position="29"/>
    </location>
</feature>
<dbReference type="PROSITE" id="PS50850">
    <property type="entry name" value="MFS"/>
    <property type="match status" value="1"/>
</dbReference>
<comment type="caution">
    <text evidence="10">The sequence shown here is derived from an EMBL/GenBank/DDBJ whole genome shotgun (WGS) entry which is preliminary data.</text>
</comment>
<evidence type="ECO:0000256" key="5">
    <source>
        <dbReference type="ARBA" id="ARBA00022989"/>
    </source>
</evidence>
<proteinExistence type="predicted"/>
<dbReference type="InterPro" id="IPR020846">
    <property type="entry name" value="MFS_dom"/>
</dbReference>
<dbReference type="SUPFAM" id="SSF103473">
    <property type="entry name" value="MFS general substrate transporter"/>
    <property type="match status" value="1"/>
</dbReference>
<evidence type="ECO:0000259" key="9">
    <source>
        <dbReference type="PROSITE" id="PS50850"/>
    </source>
</evidence>
<dbReference type="RefSeq" id="WP_224123967.1">
    <property type="nucleotide sequence ID" value="NZ_JAIQZJ010000009.1"/>
</dbReference>
<keyword evidence="5 8" id="KW-1133">Transmembrane helix</keyword>
<feature type="region of interest" description="Disordered" evidence="7">
    <location>
        <begin position="429"/>
        <end position="457"/>
    </location>
</feature>
<dbReference type="InterPro" id="IPR010290">
    <property type="entry name" value="TM_effector"/>
</dbReference>